<protein>
    <submittedName>
        <fullName evidence="2">Lantibiotic ABC transporter permease</fullName>
    </submittedName>
</protein>
<dbReference type="OrthoDB" id="125714at2157"/>
<feature type="transmembrane region" description="Helical" evidence="1">
    <location>
        <begin position="207"/>
        <end position="225"/>
    </location>
</feature>
<dbReference type="AlphaFoldDB" id="A0A4E0PXS5"/>
<feature type="transmembrane region" description="Helical" evidence="1">
    <location>
        <begin position="151"/>
        <end position="178"/>
    </location>
</feature>
<keyword evidence="3" id="KW-1185">Reference proteome</keyword>
<evidence type="ECO:0000313" key="2">
    <source>
        <dbReference type="EMBL" id="TGC09533.1"/>
    </source>
</evidence>
<feature type="transmembrane region" description="Helical" evidence="1">
    <location>
        <begin position="46"/>
        <end position="64"/>
    </location>
</feature>
<accession>A0A4E0PXS5</accession>
<dbReference type="InterPro" id="IPR038330">
    <property type="entry name" value="TspO/MBR-related_sf"/>
</dbReference>
<feature type="transmembrane region" description="Helical" evidence="1">
    <location>
        <begin position="7"/>
        <end position="26"/>
    </location>
</feature>
<dbReference type="EMBL" id="PGGK01000005">
    <property type="protein sequence ID" value="TGC09533.1"/>
    <property type="molecule type" value="Genomic_DNA"/>
</dbReference>
<dbReference type="Gene3D" id="1.20.1260.100">
    <property type="entry name" value="TspO/MBR protein"/>
    <property type="match status" value="1"/>
</dbReference>
<feature type="transmembrane region" description="Helical" evidence="1">
    <location>
        <begin position="110"/>
        <end position="130"/>
    </location>
</feature>
<reference evidence="2 3" key="1">
    <citation type="submission" date="2017-11" db="EMBL/GenBank/DDBJ databases">
        <title>Isolation and Characterization of Methanogenic Archaea from Saline Meromictic Lake at Siberia.</title>
        <authorList>
            <person name="Shen Y."/>
            <person name="Huang H.-H."/>
            <person name="Lai M.-C."/>
            <person name="Chen S.-C."/>
        </authorList>
    </citation>
    <scope>NUCLEOTIDE SEQUENCE [LARGE SCALE GENOMIC DNA]</scope>
    <source>
        <strain evidence="2 3">SY-01</strain>
    </source>
</reference>
<name>A0A4E0PXS5_9EURY</name>
<dbReference type="RefSeq" id="WP_135389572.1">
    <property type="nucleotide sequence ID" value="NZ_PGGK01000005.1"/>
</dbReference>
<organism evidence="2 3">
    <name type="scientific">Methanolobus halotolerans</name>
    <dbReference type="NCBI Taxonomy" id="2052935"/>
    <lineage>
        <taxon>Archaea</taxon>
        <taxon>Methanobacteriati</taxon>
        <taxon>Methanobacteriota</taxon>
        <taxon>Stenosarchaea group</taxon>
        <taxon>Methanomicrobia</taxon>
        <taxon>Methanosarcinales</taxon>
        <taxon>Methanosarcinaceae</taxon>
        <taxon>Methanolobus</taxon>
    </lineage>
</organism>
<feature type="transmembrane region" description="Helical" evidence="1">
    <location>
        <begin position="184"/>
        <end position="202"/>
    </location>
</feature>
<dbReference type="PANTHER" id="PTHR33802:SF1">
    <property type="entry name" value="XK-RELATED PROTEIN"/>
    <property type="match status" value="1"/>
</dbReference>
<proteinExistence type="predicted"/>
<keyword evidence="1" id="KW-0812">Transmembrane</keyword>
<sequence>MEQQTALIKIIVLVTFLTMVVMNLLANILPINDVTTGQVSDSFQNLFAPAGVTFSIWGVIYLLLGGYTLYHLGLFRDYRSNSTTALFNKVGILFSISSVANASWVLAWHYYMIPLSLLLIIVVLVCLIKINELTAKDSLTGGDYFFIRLPFSVYFGWITVATIANVTIFLVSIGWGGFGLAESTWAVIILVVGLIIAIATMIKNRDIVYGLVIVWAYAGILLKHISPEGFGGRYPAVIAAVVICIALLLLAEGYVLMSKRKGVYH</sequence>
<feature type="transmembrane region" description="Helical" evidence="1">
    <location>
        <begin position="85"/>
        <end position="104"/>
    </location>
</feature>
<feature type="transmembrane region" description="Helical" evidence="1">
    <location>
        <begin position="237"/>
        <end position="257"/>
    </location>
</feature>
<evidence type="ECO:0000256" key="1">
    <source>
        <dbReference type="SAM" id="Phobius"/>
    </source>
</evidence>
<gene>
    <name evidence="2" type="ORF">CUN85_06825</name>
</gene>
<comment type="caution">
    <text evidence="2">The sequence shown here is derived from an EMBL/GenBank/DDBJ whole genome shotgun (WGS) entry which is preliminary data.</text>
</comment>
<keyword evidence="1" id="KW-1133">Transmembrane helix</keyword>
<evidence type="ECO:0000313" key="3">
    <source>
        <dbReference type="Proteomes" id="UP000297295"/>
    </source>
</evidence>
<keyword evidence="1" id="KW-0472">Membrane</keyword>
<dbReference type="PANTHER" id="PTHR33802">
    <property type="entry name" value="SI:CH211-161H7.5-RELATED"/>
    <property type="match status" value="1"/>
</dbReference>
<dbReference type="Proteomes" id="UP000297295">
    <property type="component" value="Unassembled WGS sequence"/>
</dbReference>